<dbReference type="GO" id="GO:0015297">
    <property type="term" value="F:antiporter activity"/>
    <property type="evidence" value="ECO:0007669"/>
    <property type="project" value="InterPro"/>
</dbReference>
<evidence type="ECO:0000256" key="1">
    <source>
        <dbReference type="SAM" id="Phobius"/>
    </source>
</evidence>
<evidence type="ECO:0000313" key="3">
    <source>
        <dbReference type="Proteomes" id="UP000298860"/>
    </source>
</evidence>
<feature type="transmembrane region" description="Helical" evidence="1">
    <location>
        <begin position="6"/>
        <end position="27"/>
    </location>
</feature>
<dbReference type="Proteomes" id="UP000298860">
    <property type="component" value="Unassembled WGS sequence"/>
</dbReference>
<evidence type="ECO:0008006" key="4">
    <source>
        <dbReference type="Google" id="ProtNLM"/>
    </source>
</evidence>
<keyword evidence="1" id="KW-1133">Transmembrane helix</keyword>
<proteinExistence type="predicted"/>
<sequence>MPGVVAAVLVTAGVLVVVCAAVAGVLFRRLYLRLHVLTPISSVGAQLIGLGLAVTNGWSLTTATDLLVVAVVTVTGPALGAALGRLAAQHDGLVPEDPPA</sequence>
<gene>
    <name evidence="2" type="ORF">GTS_12770</name>
</gene>
<feature type="transmembrane region" description="Helical" evidence="1">
    <location>
        <begin position="34"/>
        <end position="54"/>
    </location>
</feature>
<accession>A0A4D4J2K1</accession>
<dbReference type="InterPro" id="IPR005133">
    <property type="entry name" value="PhaG_MnhG_YufB"/>
</dbReference>
<keyword evidence="3" id="KW-1185">Reference proteome</keyword>
<organism evidence="2 3">
    <name type="scientific">Gandjariella thermophila</name>
    <dbReference type="NCBI Taxonomy" id="1931992"/>
    <lineage>
        <taxon>Bacteria</taxon>
        <taxon>Bacillati</taxon>
        <taxon>Actinomycetota</taxon>
        <taxon>Actinomycetes</taxon>
        <taxon>Pseudonocardiales</taxon>
        <taxon>Pseudonocardiaceae</taxon>
        <taxon>Gandjariella</taxon>
    </lineage>
</organism>
<name>A0A4D4J2K1_9PSEU</name>
<dbReference type="AlphaFoldDB" id="A0A4D4J2K1"/>
<dbReference type="EMBL" id="BJFL01000004">
    <property type="protein sequence ID" value="GDY29644.1"/>
    <property type="molecule type" value="Genomic_DNA"/>
</dbReference>
<protein>
    <recommendedName>
        <fullName evidence="4">Cation:proton antiporter</fullName>
    </recommendedName>
</protein>
<keyword evidence="1" id="KW-0472">Membrane</keyword>
<evidence type="ECO:0000313" key="2">
    <source>
        <dbReference type="EMBL" id="GDY29644.1"/>
    </source>
</evidence>
<reference evidence="3" key="1">
    <citation type="submission" date="2019-04" db="EMBL/GenBank/DDBJ databases">
        <title>Draft genome sequence of Pseudonocardiaceae bacterium SL3-2-4.</title>
        <authorList>
            <person name="Ningsih F."/>
            <person name="Yokota A."/>
            <person name="Sakai Y."/>
            <person name="Nanatani K."/>
            <person name="Yabe S."/>
            <person name="Oetari A."/>
            <person name="Sjamsuridzal W."/>
        </authorList>
    </citation>
    <scope>NUCLEOTIDE SEQUENCE [LARGE SCALE GENOMIC DNA]</scope>
    <source>
        <strain evidence="3">SL3-2-4</strain>
    </source>
</reference>
<comment type="caution">
    <text evidence="2">The sequence shown here is derived from an EMBL/GenBank/DDBJ whole genome shotgun (WGS) entry which is preliminary data.</text>
</comment>
<feature type="transmembrane region" description="Helical" evidence="1">
    <location>
        <begin position="66"/>
        <end position="88"/>
    </location>
</feature>
<dbReference type="Pfam" id="PF03334">
    <property type="entry name" value="PhaG_MnhG_YufB"/>
    <property type="match status" value="1"/>
</dbReference>
<keyword evidence="1" id="KW-0812">Transmembrane</keyword>
<dbReference type="GO" id="GO:0098662">
    <property type="term" value="P:inorganic cation transmembrane transport"/>
    <property type="evidence" value="ECO:0007669"/>
    <property type="project" value="InterPro"/>
</dbReference>